<feature type="transmembrane region" description="Helical" evidence="2">
    <location>
        <begin position="49"/>
        <end position="69"/>
    </location>
</feature>
<evidence type="ECO:0000256" key="1">
    <source>
        <dbReference type="SAM" id="MobiDB-lite"/>
    </source>
</evidence>
<reference evidence="3 4" key="1">
    <citation type="journal article" date="2023" name="G3 (Bethesda)">
        <title>A chromosome-level genome assembly of Zasmidium syzygii isolated from banana leaves.</title>
        <authorList>
            <person name="van Westerhoven A.C."/>
            <person name="Mehrabi R."/>
            <person name="Talebi R."/>
            <person name="Steentjes M.B.F."/>
            <person name="Corcolon B."/>
            <person name="Chong P.A."/>
            <person name="Kema G.H.J."/>
            <person name="Seidl M.F."/>
        </authorList>
    </citation>
    <scope>NUCLEOTIDE SEQUENCE [LARGE SCALE GENOMIC DNA]</scope>
    <source>
        <strain evidence="3 4">P124</strain>
    </source>
</reference>
<protein>
    <submittedName>
        <fullName evidence="3">Uncharacterized protein</fullName>
    </submittedName>
</protein>
<keyword evidence="2" id="KW-0812">Transmembrane</keyword>
<sequence>MNLAKKMKGSSSRNAIDPSADGKRRPQPIDRLDPIIDLASRFKVDSMSLGETILVLSFFTICLGISLLIGGLTGMLFLLVDLVFIAPPLVVLCKKMVIGMETARVMLREIREVLRGREFFQAVKDLTGRWEE</sequence>
<dbReference type="EMBL" id="JAXOVC010000007">
    <property type="protein sequence ID" value="KAK4499530.1"/>
    <property type="molecule type" value="Genomic_DNA"/>
</dbReference>
<evidence type="ECO:0000313" key="4">
    <source>
        <dbReference type="Proteomes" id="UP001305779"/>
    </source>
</evidence>
<proteinExistence type="predicted"/>
<gene>
    <name evidence="3" type="ORF">PRZ48_010046</name>
</gene>
<keyword evidence="4" id="KW-1185">Reference proteome</keyword>
<name>A0ABR0EEG1_ZASCE</name>
<feature type="region of interest" description="Disordered" evidence="1">
    <location>
        <begin position="1"/>
        <end position="28"/>
    </location>
</feature>
<comment type="caution">
    <text evidence="3">The sequence shown here is derived from an EMBL/GenBank/DDBJ whole genome shotgun (WGS) entry which is preliminary data.</text>
</comment>
<evidence type="ECO:0000256" key="2">
    <source>
        <dbReference type="SAM" id="Phobius"/>
    </source>
</evidence>
<feature type="transmembrane region" description="Helical" evidence="2">
    <location>
        <begin position="75"/>
        <end position="93"/>
    </location>
</feature>
<organism evidence="3 4">
    <name type="scientific">Zasmidium cellare</name>
    <name type="common">Wine cellar mold</name>
    <name type="synonym">Racodium cellare</name>
    <dbReference type="NCBI Taxonomy" id="395010"/>
    <lineage>
        <taxon>Eukaryota</taxon>
        <taxon>Fungi</taxon>
        <taxon>Dikarya</taxon>
        <taxon>Ascomycota</taxon>
        <taxon>Pezizomycotina</taxon>
        <taxon>Dothideomycetes</taxon>
        <taxon>Dothideomycetidae</taxon>
        <taxon>Mycosphaerellales</taxon>
        <taxon>Mycosphaerellaceae</taxon>
        <taxon>Zasmidium</taxon>
    </lineage>
</organism>
<dbReference type="Proteomes" id="UP001305779">
    <property type="component" value="Unassembled WGS sequence"/>
</dbReference>
<keyword evidence="2" id="KW-0472">Membrane</keyword>
<evidence type="ECO:0000313" key="3">
    <source>
        <dbReference type="EMBL" id="KAK4499530.1"/>
    </source>
</evidence>
<keyword evidence="2" id="KW-1133">Transmembrane helix</keyword>
<accession>A0ABR0EEG1</accession>